<dbReference type="EMBL" id="DXHP01000084">
    <property type="protein sequence ID" value="HIW06434.1"/>
    <property type="molecule type" value="Genomic_DNA"/>
</dbReference>
<dbReference type="GO" id="GO:0005886">
    <property type="term" value="C:plasma membrane"/>
    <property type="evidence" value="ECO:0007669"/>
    <property type="project" value="TreeGrafter"/>
</dbReference>
<dbReference type="PANTHER" id="PTHR34980:SF3">
    <property type="entry name" value="BLR8105 PROTEIN"/>
    <property type="match status" value="1"/>
</dbReference>
<proteinExistence type="predicted"/>
<organism evidence="2 3">
    <name type="scientific">Candidatus Ignatzschineria merdigallinarum</name>
    <dbReference type="NCBI Taxonomy" id="2838621"/>
    <lineage>
        <taxon>Bacteria</taxon>
        <taxon>Pseudomonadati</taxon>
        <taxon>Pseudomonadota</taxon>
        <taxon>Gammaproteobacteria</taxon>
        <taxon>Cardiobacteriales</taxon>
        <taxon>Ignatzschineriaceae</taxon>
        <taxon>Ignatzschineria</taxon>
    </lineage>
</organism>
<reference evidence="2" key="1">
    <citation type="journal article" date="2021" name="PeerJ">
        <title>Extensive microbial diversity within the chicken gut microbiome revealed by metagenomics and culture.</title>
        <authorList>
            <person name="Gilroy R."/>
            <person name="Ravi A."/>
            <person name="Getino M."/>
            <person name="Pursley I."/>
            <person name="Horton D.L."/>
            <person name="Alikhan N.F."/>
            <person name="Baker D."/>
            <person name="Gharbi K."/>
            <person name="Hall N."/>
            <person name="Watson M."/>
            <person name="Adriaenssens E.M."/>
            <person name="Foster-Nyarko E."/>
            <person name="Jarju S."/>
            <person name="Secka A."/>
            <person name="Antonio M."/>
            <person name="Oren A."/>
            <person name="Chaudhuri R.R."/>
            <person name="La Ragione R."/>
            <person name="Hildebrand F."/>
            <person name="Pallen M.J."/>
        </authorList>
    </citation>
    <scope>NUCLEOTIDE SEQUENCE</scope>
    <source>
        <strain evidence="2">CHK160-9182</strain>
    </source>
</reference>
<gene>
    <name evidence="2" type="ORF">H9889_03795</name>
</gene>
<feature type="transmembrane region" description="Helical" evidence="1">
    <location>
        <begin position="172"/>
        <end position="192"/>
    </location>
</feature>
<name>A0A9D1Q5I6_9GAMM</name>
<feature type="transmembrane region" description="Helical" evidence="1">
    <location>
        <begin position="70"/>
        <end position="89"/>
    </location>
</feature>
<dbReference type="AlphaFoldDB" id="A0A9D1Q5I6"/>
<comment type="caution">
    <text evidence="2">The sequence shown here is derived from an EMBL/GenBank/DDBJ whole genome shotgun (WGS) entry which is preliminary data.</text>
</comment>
<dbReference type="Proteomes" id="UP000823934">
    <property type="component" value="Unassembled WGS sequence"/>
</dbReference>
<dbReference type="PANTHER" id="PTHR34980">
    <property type="entry name" value="INNER MEMBRANE PROTEIN-RELATED-RELATED"/>
    <property type="match status" value="1"/>
</dbReference>
<feature type="transmembrane region" description="Helical" evidence="1">
    <location>
        <begin position="101"/>
        <end position="125"/>
    </location>
</feature>
<keyword evidence="1" id="KW-0812">Transmembrane</keyword>
<sequence>MSKHQDHLQKAAAYFSFGFTGRIGRLEFANRFVTYLLLFIVIFLLYYFIVEQGLFSLFDGNDRSTDMTRGLIKLIFYAGFLGAFILLNIRVVVMRLHDINLSGWWSCALFIFPYATDLVIIMLPMTLNATLLYTLFYLFAIIGLAARLFPFIMPGNEKSNQYGAPTKTGNPIGACLLVIMLFVGAYFLYRYITLQSISVTFLQNIS</sequence>
<keyword evidence="1" id="KW-0472">Membrane</keyword>
<keyword evidence="1" id="KW-1133">Transmembrane helix</keyword>
<reference evidence="2" key="2">
    <citation type="submission" date="2021-04" db="EMBL/GenBank/DDBJ databases">
        <authorList>
            <person name="Gilroy R."/>
        </authorList>
    </citation>
    <scope>NUCLEOTIDE SEQUENCE</scope>
    <source>
        <strain evidence="2">CHK160-9182</strain>
    </source>
</reference>
<evidence type="ECO:0000313" key="3">
    <source>
        <dbReference type="Proteomes" id="UP000823934"/>
    </source>
</evidence>
<evidence type="ECO:0000256" key="1">
    <source>
        <dbReference type="SAM" id="Phobius"/>
    </source>
</evidence>
<protein>
    <submittedName>
        <fullName evidence="2">DUF805 domain-containing protein</fullName>
    </submittedName>
</protein>
<feature type="transmembrane region" description="Helical" evidence="1">
    <location>
        <begin position="32"/>
        <end position="50"/>
    </location>
</feature>
<dbReference type="Pfam" id="PF05656">
    <property type="entry name" value="DUF805"/>
    <property type="match status" value="1"/>
</dbReference>
<feature type="transmembrane region" description="Helical" evidence="1">
    <location>
        <begin position="131"/>
        <end position="152"/>
    </location>
</feature>
<evidence type="ECO:0000313" key="2">
    <source>
        <dbReference type="EMBL" id="HIW06434.1"/>
    </source>
</evidence>
<accession>A0A9D1Q5I6</accession>
<dbReference type="InterPro" id="IPR008523">
    <property type="entry name" value="DUF805"/>
</dbReference>